<protein>
    <submittedName>
        <fullName evidence="1">Asp/Glu racemase</fullName>
    </submittedName>
</protein>
<sequence>MLRYQYDLKPPQQPALGMIVLKSDQVIEGDFRRMLPPDQPVHVTRVESAAEVSPRSLQDMARHMSAAAALLPEAAEFAAIGYGCTSGTAQIGAARIAELVREGRSTGAVSEPLSALVAASRALGVTRLGLLSPYVASVSDTLRTALGEAGVETPVFGSFEEAEEARVVAIDPVSIKAAALDLARQGKVEALFLSCTNLQTLDVIEDIEAETGLPCLSSNQALCWHLSRLAGIKARVPGRLGRLAV</sequence>
<dbReference type="InterPro" id="IPR053714">
    <property type="entry name" value="Iso_Racemase_Enz_sf"/>
</dbReference>
<evidence type="ECO:0000313" key="2">
    <source>
        <dbReference type="Proteomes" id="UP001597474"/>
    </source>
</evidence>
<dbReference type="EMBL" id="JBHUMP010000003">
    <property type="protein sequence ID" value="MFD2739107.1"/>
    <property type="molecule type" value="Genomic_DNA"/>
</dbReference>
<keyword evidence="2" id="KW-1185">Reference proteome</keyword>
<dbReference type="RefSeq" id="WP_386372402.1">
    <property type="nucleotide sequence ID" value="NZ_JBHUMP010000003.1"/>
</dbReference>
<dbReference type="InterPro" id="IPR026286">
    <property type="entry name" value="MaiA/AMDase"/>
</dbReference>
<evidence type="ECO:0000313" key="1">
    <source>
        <dbReference type="EMBL" id="MFD2739107.1"/>
    </source>
</evidence>
<accession>A0ABW5U2X5</accession>
<comment type="caution">
    <text evidence="1">The sequence shown here is derived from an EMBL/GenBank/DDBJ whole genome shotgun (WGS) entry which is preliminary data.</text>
</comment>
<dbReference type="PANTHER" id="PTHR40267:SF1">
    <property type="entry name" value="BLR3294 PROTEIN"/>
    <property type="match status" value="1"/>
</dbReference>
<reference evidence="2" key="1">
    <citation type="journal article" date="2019" name="Int. J. Syst. Evol. Microbiol.">
        <title>The Global Catalogue of Microorganisms (GCM) 10K type strain sequencing project: providing services to taxonomists for standard genome sequencing and annotation.</title>
        <authorList>
            <consortium name="The Broad Institute Genomics Platform"/>
            <consortium name="The Broad Institute Genome Sequencing Center for Infectious Disease"/>
            <person name="Wu L."/>
            <person name="Ma J."/>
        </authorList>
    </citation>
    <scope>NUCLEOTIDE SEQUENCE [LARGE SCALE GENOMIC DNA]</scope>
    <source>
        <strain evidence="2">TISTR 2562</strain>
    </source>
</reference>
<dbReference type="Gene3D" id="3.40.50.12500">
    <property type="match status" value="1"/>
</dbReference>
<dbReference type="PANTHER" id="PTHR40267">
    <property type="entry name" value="BLR3294 PROTEIN"/>
    <property type="match status" value="1"/>
</dbReference>
<proteinExistence type="predicted"/>
<gene>
    <name evidence="1" type="ORF">ACFSUD_05980</name>
</gene>
<dbReference type="Proteomes" id="UP001597474">
    <property type="component" value="Unassembled WGS sequence"/>
</dbReference>
<organism evidence="1 2">
    <name type="scientific">Sulfitobacter aestuarii</name>
    <dbReference type="NCBI Taxonomy" id="2161676"/>
    <lineage>
        <taxon>Bacteria</taxon>
        <taxon>Pseudomonadati</taxon>
        <taxon>Pseudomonadota</taxon>
        <taxon>Alphaproteobacteria</taxon>
        <taxon>Rhodobacterales</taxon>
        <taxon>Roseobacteraceae</taxon>
        <taxon>Sulfitobacter</taxon>
    </lineage>
</organism>
<name>A0ABW5U2X5_9RHOB</name>
<dbReference type="Pfam" id="PF17645">
    <property type="entry name" value="Amdase"/>
    <property type="match status" value="1"/>
</dbReference>
<dbReference type="PIRSF" id="PIRSF015736">
    <property type="entry name" value="MI"/>
    <property type="match status" value="1"/>
</dbReference>